<dbReference type="InterPro" id="IPR011021">
    <property type="entry name" value="Arrestin-like_N"/>
</dbReference>
<comment type="caution">
    <text evidence="3">The sequence shown here is derived from an EMBL/GenBank/DDBJ whole genome shotgun (WGS) entry which is preliminary data.</text>
</comment>
<organism evidence="3 4">
    <name type="scientific">Pichia inconspicua</name>
    <dbReference type="NCBI Taxonomy" id="52247"/>
    <lineage>
        <taxon>Eukaryota</taxon>
        <taxon>Fungi</taxon>
        <taxon>Dikarya</taxon>
        <taxon>Ascomycota</taxon>
        <taxon>Saccharomycotina</taxon>
        <taxon>Pichiomycetes</taxon>
        <taxon>Pichiales</taxon>
        <taxon>Pichiaceae</taxon>
        <taxon>Pichia</taxon>
    </lineage>
</organism>
<evidence type="ECO:0000313" key="4">
    <source>
        <dbReference type="Proteomes" id="UP000307173"/>
    </source>
</evidence>
<gene>
    <name evidence="3" type="ORF">CANINC_002785</name>
</gene>
<dbReference type="EMBL" id="SELW01000463">
    <property type="protein sequence ID" value="TID26253.1"/>
    <property type="molecule type" value="Genomic_DNA"/>
</dbReference>
<protein>
    <recommendedName>
        <fullName evidence="2">Arrestin-like N-terminal domain-containing protein</fullName>
    </recommendedName>
</protein>
<reference evidence="3 4" key="1">
    <citation type="journal article" date="2019" name="Front. Genet.">
        <title>Whole-Genome Sequencing of the Opportunistic Yeast Pathogen Candida inconspicua Uncovers Its Hybrid Origin.</title>
        <authorList>
            <person name="Mixao V."/>
            <person name="Hansen A.P."/>
            <person name="Saus E."/>
            <person name="Boekhout T."/>
            <person name="Lass-Florl C."/>
            <person name="Gabaldon T."/>
        </authorList>
    </citation>
    <scope>NUCLEOTIDE SEQUENCE [LARGE SCALE GENOMIC DNA]</scope>
    <source>
        <strain evidence="3 4">CBS 180</strain>
    </source>
</reference>
<feature type="compositionally biased region" description="Polar residues" evidence="1">
    <location>
        <begin position="32"/>
        <end position="43"/>
    </location>
</feature>
<accession>A0A4V4NFM4</accession>
<dbReference type="Gene3D" id="2.60.40.640">
    <property type="match status" value="1"/>
</dbReference>
<dbReference type="OrthoDB" id="2333384at2759"/>
<dbReference type="InterPro" id="IPR014752">
    <property type="entry name" value="Arrestin-like_C"/>
</dbReference>
<evidence type="ECO:0000256" key="1">
    <source>
        <dbReference type="SAM" id="MobiDB-lite"/>
    </source>
</evidence>
<dbReference type="Proteomes" id="UP000307173">
    <property type="component" value="Unassembled WGS sequence"/>
</dbReference>
<dbReference type="Pfam" id="PF00339">
    <property type="entry name" value="Arrestin_N"/>
    <property type="match status" value="1"/>
</dbReference>
<dbReference type="STRING" id="52247.A0A4V4NFM4"/>
<name>A0A4V4NFM4_9ASCO</name>
<evidence type="ECO:0000313" key="3">
    <source>
        <dbReference type="EMBL" id="TID26253.1"/>
    </source>
</evidence>
<sequence>MNLSKQERILKSDSSSSGLSSNRSPGTPILVASTSNVSTRSSDNSLYTVQSPFEHYDVPQGSDFQLLSTSRFDLSLKMLDKILYLRKGDQNSKFTPVRGYLSINVRKPVRISTICLQFNGELNIIMFPKDLPPNPSSPHIKTSSFPIFTQTRTWKYKNNHKVLENDYFPKGLFTYPFQFLIPNNIPESMSNIFGSTNYFLSVTVNPVSTSITKALLSTQELKASLPI</sequence>
<feature type="compositionally biased region" description="Low complexity" evidence="1">
    <location>
        <begin position="12"/>
        <end position="24"/>
    </location>
</feature>
<dbReference type="InterPro" id="IPR014756">
    <property type="entry name" value="Ig_E-set"/>
</dbReference>
<proteinExistence type="predicted"/>
<dbReference type="AlphaFoldDB" id="A0A4V4NFM4"/>
<evidence type="ECO:0000259" key="2">
    <source>
        <dbReference type="Pfam" id="PF00339"/>
    </source>
</evidence>
<feature type="region of interest" description="Disordered" evidence="1">
    <location>
        <begin position="1"/>
        <end position="43"/>
    </location>
</feature>
<dbReference type="SUPFAM" id="SSF81296">
    <property type="entry name" value="E set domains"/>
    <property type="match status" value="1"/>
</dbReference>
<feature type="compositionally biased region" description="Basic and acidic residues" evidence="1">
    <location>
        <begin position="1"/>
        <end position="11"/>
    </location>
</feature>
<keyword evidence="4" id="KW-1185">Reference proteome</keyword>
<feature type="domain" description="Arrestin-like N-terminal" evidence="2">
    <location>
        <begin position="96"/>
        <end position="205"/>
    </location>
</feature>